<keyword evidence="2" id="KW-0347">Helicase</keyword>
<proteinExistence type="predicted"/>
<dbReference type="AlphaFoldDB" id="A0A4C1SC16"/>
<evidence type="ECO:0000313" key="2">
    <source>
        <dbReference type="EMBL" id="GBO99708.1"/>
    </source>
</evidence>
<feature type="compositionally biased region" description="Basic and acidic residues" evidence="1">
    <location>
        <begin position="98"/>
        <end position="116"/>
    </location>
</feature>
<comment type="caution">
    <text evidence="2">The sequence shown here is derived from an EMBL/GenBank/DDBJ whole genome shotgun (WGS) entry which is preliminary data.</text>
</comment>
<feature type="region of interest" description="Disordered" evidence="1">
    <location>
        <begin position="246"/>
        <end position="298"/>
    </location>
</feature>
<dbReference type="OrthoDB" id="2020972at2759"/>
<feature type="region of interest" description="Disordered" evidence="1">
    <location>
        <begin position="95"/>
        <end position="116"/>
    </location>
</feature>
<dbReference type="Proteomes" id="UP000299102">
    <property type="component" value="Unassembled WGS sequence"/>
</dbReference>
<sequence length="321" mass="37040">MNFITNNNPVAIPMVDALKQQFREYDEQMINSKPQFHNINNLPPHDLTQEQNHLITLMLVLPEVLISSATWFRHIVHKLCLMNVLKSNKNLAEAEMSEEVHENQKRKSPHDPIDENGHLEKTVTFQLAEEKKKSNLRKNIREVMDSNQLDTNTLKAQHEESERLACVAEQQKLLREYQQREAVLTHFDRFVNEHRVRDPADLLPVQKKTTVRKTVPEENYMKVENMCTSRLSENIVKDVDVVKSADEKEDSLPSEVVTIEDSSDDDDCIVLSDDEADLEDENDNDDPNNSGIHVNDEFNVPDHLGRVVINVGHPEDEEDIL</sequence>
<dbReference type="EMBL" id="BGZK01003298">
    <property type="protein sequence ID" value="GBO99708.1"/>
    <property type="molecule type" value="Genomic_DNA"/>
</dbReference>
<protein>
    <submittedName>
        <fullName evidence="2">Helicase ARIP4</fullName>
    </submittedName>
</protein>
<gene>
    <name evidence="2" type="primary">rad54l2</name>
    <name evidence="2" type="ORF">EVAR_70534_1</name>
</gene>
<evidence type="ECO:0000256" key="1">
    <source>
        <dbReference type="SAM" id="MobiDB-lite"/>
    </source>
</evidence>
<evidence type="ECO:0000313" key="3">
    <source>
        <dbReference type="Proteomes" id="UP000299102"/>
    </source>
</evidence>
<dbReference type="STRING" id="151549.A0A4C1SC16"/>
<dbReference type="GO" id="GO:0004386">
    <property type="term" value="F:helicase activity"/>
    <property type="evidence" value="ECO:0007669"/>
    <property type="project" value="UniProtKB-KW"/>
</dbReference>
<reference evidence="2 3" key="1">
    <citation type="journal article" date="2019" name="Commun. Biol.">
        <title>The bagworm genome reveals a unique fibroin gene that provides high tensile strength.</title>
        <authorList>
            <person name="Kono N."/>
            <person name="Nakamura H."/>
            <person name="Ohtoshi R."/>
            <person name="Tomita M."/>
            <person name="Numata K."/>
            <person name="Arakawa K."/>
        </authorList>
    </citation>
    <scope>NUCLEOTIDE SEQUENCE [LARGE SCALE GENOMIC DNA]</scope>
</reference>
<keyword evidence="2" id="KW-0378">Hydrolase</keyword>
<keyword evidence="3" id="KW-1185">Reference proteome</keyword>
<name>A0A4C1SC16_EUMVA</name>
<keyword evidence="2" id="KW-0547">Nucleotide-binding</keyword>
<accession>A0A4C1SC16</accession>
<organism evidence="2 3">
    <name type="scientific">Eumeta variegata</name>
    <name type="common">Bagworm moth</name>
    <name type="synonym">Eumeta japonica</name>
    <dbReference type="NCBI Taxonomy" id="151549"/>
    <lineage>
        <taxon>Eukaryota</taxon>
        <taxon>Metazoa</taxon>
        <taxon>Ecdysozoa</taxon>
        <taxon>Arthropoda</taxon>
        <taxon>Hexapoda</taxon>
        <taxon>Insecta</taxon>
        <taxon>Pterygota</taxon>
        <taxon>Neoptera</taxon>
        <taxon>Endopterygota</taxon>
        <taxon>Lepidoptera</taxon>
        <taxon>Glossata</taxon>
        <taxon>Ditrysia</taxon>
        <taxon>Tineoidea</taxon>
        <taxon>Psychidae</taxon>
        <taxon>Oiketicinae</taxon>
        <taxon>Eumeta</taxon>
    </lineage>
</organism>
<keyword evidence="2" id="KW-0067">ATP-binding</keyword>
<feature type="compositionally biased region" description="Acidic residues" evidence="1">
    <location>
        <begin position="261"/>
        <end position="286"/>
    </location>
</feature>